<feature type="compositionally biased region" description="Basic and acidic residues" evidence="1">
    <location>
        <begin position="1"/>
        <end position="16"/>
    </location>
</feature>
<gene>
    <name evidence="3" type="ORF">B0H65DRAFT_326057</name>
</gene>
<accession>A0AAE0J7T1</accession>
<dbReference type="InterPro" id="IPR029071">
    <property type="entry name" value="Ubiquitin-like_domsf"/>
</dbReference>
<feature type="compositionally biased region" description="Polar residues" evidence="1">
    <location>
        <begin position="36"/>
        <end position="51"/>
    </location>
</feature>
<evidence type="ECO:0000259" key="2">
    <source>
        <dbReference type="Pfam" id="PF13881"/>
    </source>
</evidence>
<dbReference type="EMBL" id="JAUEPP010000008">
    <property type="protein sequence ID" value="KAK3338546.1"/>
    <property type="molecule type" value="Genomic_DNA"/>
</dbReference>
<evidence type="ECO:0000313" key="4">
    <source>
        <dbReference type="Proteomes" id="UP001278500"/>
    </source>
</evidence>
<dbReference type="InterPro" id="IPR039540">
    <property type="entry name" value="UBL3-like_ubiquitin_dom"/>
</dbReference>
<dbReference type="PANTHER" id="PTHR13169">
    <property type="entry name" value="UBIQUITIN-LIKE PROTEIN 3 HCG-1 PROTEIN"/>
    <property type="match status" value="1"/>
</dbReference>
<protein>
    <submittedName>
        <fullName evidence="3">Ubiquitin-related domain-containing protein</fullName>
    </submittedName>
</protein>
<dbReference type="Gene3D" id="3.10.20.90">
    <property type="entry name" value="Phosphatidylinositol 3-kinase Catalytic Subunit, Chain A, domain 1"/>
    <property type="match status" value="1"/>
</dbReference>
<dbReference type="PANTHER" id="PTHR13169:SF0">
    <property type="entry name" value="UBIQUITIN-LIKE PROTEIN 3"/>
    <property type="match status" value="1"/>
</dbReference>
<dbReference type="AlphaFoldDB" id="A0AAE0J7T1"/>
<dbReference type="GeneID" id="87860623"/>
<organism evidence="3 4">
    <name type="scientific">Neurospora tetraspora</name>
    <dbReference type="NCBI Taxonomy" id="94610"/>
    <lineage>
        <taxon>Eukaryota</taxon>
        <taxon>Fungi</taxon>
        <taxon>Dikarya</taxon>
        <taxon>Ascomycota</taxon>
        <taxon>Pezizomycotina</taxon>
        <taxon>Sordariomycetes</taxon>
        <taxon>Sordariomycetidae</taxon>
        <taxon>Sordariales</taxon>
        <taxon>Sordariaceae</taxon>
        <taxon>Neurospora</taxon>
    </lineage>
</organism>
<reference evidence="3" key="2">
    <citation type="submission" date="2023-06" db="EMBL/GenBank/DDBJ databases">
        <authorList>
            <consortium name="Lawrence Berkeley National Laboratory"/>
            <person name="Haridas S."/>
            <person name="Hensen N."/>
            <person name="Bonometti L."/>
            <person name="Westerberg I."/>
            <person name="Brannstrom I.O."/>
            <person name="Guillou S."/>
            <person name="Cros-Aarteil S."/>
            <person name="Calhoun S."/>
            <person name="Kuo A."/>
            <person name="Mondo S."/>
            <person name="Pangilinan J."/>
            <person name="Riley R."/>
            <person name="Labutti K."/>
            <person name="Andreopoulos B."/>
            <person name="Lipzen A."/>
            <person name="Chen C."/>
            <person name="Yanf M."/>
            <person name="Daum C."/>
            <person name="Ng V."/>
            <person name="Clum A."/>
            <person name="Steindorff A."/>
            <person name="Ohm R."/>
            <person name="Martin F."/>
            <person name="Silar P."/>
            <person name="Natvig D."/>
            <person name="Lalanne C."/>
            <person name="Gautier V."/>
            <person name="Ament-Velasquez S.L."/>
            <person name="Kruys A."/>
            <person name="Hutchinson M.I."/>
            <person name="Powell A.J."/>
            <person name="Barry K."/>
            <person name="Miller A.N."/>
            <person name="Grigoriev I.V."/>
            <person name="Debuchy R."/>
            <person name="Gladieux P."/>
            <person name="Thoren M.H."/>
            <person name="Johannesson H."/>
        </authorList>
    </citation>
    <scope>NUCLEOTIDE SEQUENCE</scope>
    <source>
        <strain evidence="3">CBS 560.94</strain>
    </source>
</reference>
<sequence>MADATDSKHLGKRPETDDALQQHQHSATGDVAQMEHINNQPATTQSQTQNNKEGEPSIPTATGAMPVSLQDVKDETDPAASSPASQSQQPDPDSISQASQSASAPSTEAPVCNITLLLPTGARHPYKIDEKYLSKRGVDIPETVAETGQPDPFSISVYKLKELILREWREEWEGKPASPTSIRLIHFGKLLDDKESLKKYRFSPDTPNVVHMSVRPAEMMEEDGEGAKGGKSASGREGSRREGGSACCVIL</sequence>
<evidence type="ECO:0000256" key="1">
    <source>
        <dbReference type="SAM" id="MobiDB-lite"/>
    </source>
</evidence>
<feature type="compositionally biased region" description="Low complexity" evidence="1">
    <location>
        <begin position="78"/>
        <end position="106"/>
    </location>
</feature>
<feature type="domain" description="UBL3-like ubiquitin" evidence="2">
    <location>
        <begin position="154"/>
        <end position="225"/>
    </location>
</feature>
<dbReference type="RefSeq" id="XP_062677997.1">
    <property type="nucleotide sequence ID" value="XM_062823469.1"/>
</dbReference>
<proteinExistence type="predicted"/>
<keyword evidence="4" id="KW-1185">Reference proteome</keyword>
<dbReference type="SUPFAM" id="SSF54236">
    <property type="entry name" value="Ubiquitin-like"/>
    <property type="match status" value="1"/>
</dbReference>
<dbReference type="Pfam" id="PF13881">
    <property type="entry name" value="Rad60-SLD_2"/>
    <property type="match status" value="1"/>
</dbReference>
<feature type="region of interest" description="Disordered" evidence="1">
    <location>
        <begin position="218"/>
        <end position="251"/>
    </location>
</feature>
<reference evidence="3" key="1">
    <citation type="journal article" date="2023" name="Mol. Phylogenet. Evol.">
        <title>Genome-scale phylogeny and comparative genomics of the fungal order Sordariales.</title>
        <authorList>
            <person name="Hensen N."/>
            <person name="Bonometti L."/>
            <person name="Westerberg I."/>
            <person name="Brannstrom I.O."/>
            <person name="Guillou S."/>
            <person name="Cros-Aarteil S."/>
            <person name="Calhoun S."/>
            <person name="Haridas S."/>
            <person name="Kuo A."/>
            <person name="Mondo S."/>
            <person name="Pangilinan J."/>
            <person name="Riley R."/>
            <person name="LaButti K."/>
            <person name="Andreopoulos B."/>
            <person name="Lipzen A."/>
            <person name="Chen C."/>
            <person name="Yan M."/>
            <person name="Daum C."/>
            <person name="Ng V."/>
            <person name="Clum A."/>
            <person name="Steindorff A."/>
            <person name="Ohm R.A."/>
            <person name="Martin F."/>
            <person name="Silar P."/>
            <person name="Natvig D.O."/>
            <person name="Lalanne C."/>
            <person name="Gautier V."/>
            <person name="Ament-Velasquez S.L."/>
            <person name="Kruys A."/>
            <person name="Hutchinson M.I."/>
            <person name="Powell A.J."/>
            <person name="Barry K."/>
            <person name="Miller A.N."/>
            <person name="Grigoriev I.V."/>
            <person name="Debuchy R."/>
            <person name="Gladieux P."/>
            <person name="Hiltunen Thoren M."/>
            <person name="Johannesson H."/>
        </authorList>
    </citation>
    <scope>NUCLEOTIDE SEQUENCE</scope>
    <source>
        <strain evidence="3">CBS 560.94</strain>
    </source>
</reference>
<dbReference type="InterPro" id="IPR040015">
    <property type="entry name" value="UBL3-like"/>
</dbReference>
<dbReference type="Proteomes" id="UP001278500">
    <property type="component" value="Unassembled WGS sequence"/>
</dbReference>
<comment type="caution">
    <text evidence="3">The sequence shown here is derived from an EMBL/GenBank/DDBJ whole genome shotgun (WGS) entry which is preliminary data.</text>
</comment>
<feature type="region of interest" description="Disordered" evidence="1">
    <location>
        <begin position="1"/>
        <end position="108"/>
    </location>
</feature>
<name>A0AAE0J7T1_9PEZI</name>
<evidence type="ECO:0000313" key="3">
    <source>
        <dbReference type="EMBL" id="KAK3338546.1"/>
    </source>
</evidence>